<dbReference type="SUPFAM" id="SSF51215">
    <property type="entry name" value="Regulatory protein AraC"/>
    <property type="match status" value="1"/>
</dbReference>
<evidence type="ECO:0000259" key="4">
    <source>
        <dbReference type="PROSITE" id="PS01124"/>
    </source>
</evidence>
<dbReference type="GO" id="GO:0043565">
    <property type="term" value="F:sequence-specific DNA binding"/>
    <property type="evidence" value="ECO:0007669"/>
    <property type="project" value="InterPro"/>
</dbReference>
<keyword evidence="3" id="KW-0804">Transcription</keyword>
<proteinExistence type="predicted"/>
<feature type="domain" description="HTH araC/xylS-type" evidence="4">
    <location>
        <begin position="145"/>
        <end position="246"/>
    </location>
</feature>
<dbReference type="AlphaFoldDB" id="A0A7W8H8Y5"/>
<dbReference type="InterPro" id="IPR037923">
    <property type="entry name" value="HTH-like"/>
</dbReference>
<dbReference type="InterPro" id="IPR014710">
    <property type="entry name" value="RmlC-like_jellyroll"/>
</dbReference>
<dbReference type="PROSITE" id="PS00041">
    <property type="entry name" value="HTH_ARAC_FAMILY_1"/>
    <property type="match status" value="1"/>
</dbReference>
<name>A0A7W8H8Y5_9FIRM</name>
<dbReference type="Pfam" id="PF12833">
    <property type="entry name" value="HTH_18"/>
    <property type="match status" value="1"/>
</dbReference>
<dbReference type="PANTHER" id="PTHR43280">
    <property type="entry name" value="ARAC-FAMILY TRANSCRIPTIONAL REGULATOR"/>
    <property type="match status" value="1"/>
</dbReference>
<reference evidence="5 6" key="1">
    <citation type="submission" date="2020-08" db="EMBL/GenBank/DDBJ databases">
        <title>Genomic Encyclopedia of Type Strains, Phase IV (KMG-IV): sequencing the most valuable type-strain genomes for metagenomic binning, comparative biology and taxonomic classification.</title>
        <authorList>
            <person name="Goeker M."/>
        </authorList>
    </citation>
    <scope>NUCLEOTIDE SEQUENCE [LARGE SCALE GENOMIC DNA]</scope>
    <source>
        <strain evidence="5 6">DSM 106146</strain>
    </source>
</reference>
<keyword evidence="6" id="KW-1185">Reference proteome</keyword>
<dbReference type="InterPro" id="IPR020449">
    <property type="entry name" value="Tscrpt_reg_AraC-type_HTH"/>
</dbReference>
<organism evidence="5 6">
    <name type="scientific">Catenibacillus scindens</name>
    <dbReference type="NCBI Taxonomy" id="673271"/>
    <lineage>
        <taxon>Bacteria</taxon>
        <taxon>Bacillati</taxon>
        <taxon>Bacillota</taxon>
        <taxon>Clostridia</taxon>
        <taxon>Lachnospirales</taxon>
        <taxon>Lachnospiraceae</taxon>
        <taxon>Catenibacillus</taxon>
    </lineage>
</organism>
<dbReference type="EMBL" id="JACHFW010000001">
    <property type="protein sequence ID" value="MBB5263345.1"/>
    <property type="molecule type" value="Genomic_DNA"/>
</dbReference>
<dbReference type="SUPFAM" id="SSF46689">
    <property type="entry name" value="Homeodomain-like"/>
    <property type="match status" value="2"/>
</dbReference>
<dbReference type="PRINTS" id="PR00032">
    <property type="entry name" value="HTHARAC"/>
</dbReference>
<sequence>MNVSGVGRSGHAYYSFPMHKHGYWEIMINVRGKGQMEIDGEKYSFRPGDIFVIPPALPHKKQSEEGFEDICMFIEDFRNIGNPGVKYFRDDDHGNVRKIMDMAFEFWNKSDNKCNTAVVNAMGDLLYQLLAFIYNQGQKQDIRIEAVLEQMHENLGNPKFSLADAVDRCGYSPSYFRKIFRNVMGESPLSYFNRLRVSLGKSLIQQYGDSRKVKDIAADCGFSDALYFCRVFKKYENISPAEYQKKVQVIDVGPIFLDKSEETLQREAICDSSLSSVSDSRPVI</sequence>
<evidence type="ECO:0000313" key="6">
    <source>
        <dbReference type="Proteomes" id="UP000543642"/>
    </source>
</evidence>
<dbReference type="PROSITE" id="PS01124">
    <property type="entry name" value="HTH_ARAC_FAMILY_2"/>
    <property type="match status" value="1"/>
</dbReference>
<dbReference type="Proteomes" id="UP000543642">
    <property type="component" value="Unassembled WGS sequence"/>
</dbReference>
<dbReference type="Pfam" id="PF02311">
    <property type="entry name" value="AraC_binding"/>
    <property type="match status" value="1"/>
</dbReference>
<evidence type="ECO:0000256" key="1">
    <source>
        <dbReference type="ARBA" id="ARBA00023015"/>
    </source>
</evidence>
<keyword evidence="2 5" id="KW-0238">DNA-binding</keyword>
<dbReference type="Gene3D" id="2.60.120.10">
    <property type="entry name" value="Jelly Rolls"/>
    <property type="match status" value="1"/>
</dbReference>
<evidence type="ECO:0000313" key="5">
    <source>
        <dbReference type="EMBL" id="MBB5263345.1"/>
    </source>
</evidence>
<dbReference type="InterPro" id="IPR003313">
    <property type="entry name" value="AraC-bd"/>
</dbReference>
<gene>
    <name evidence="5" type="ORF">HNP82_000439</name>
</gene>
<accession>A0A7W8H8Y5</accession>
<evidence type="ECO:0000256" key="3">
    <source>
        <dbReference type="ARBA" id="ARBA00023163"/>
    </source>
</evidence>
<dbReference type="SMART" id="SM00342">
    <property type="entry name" value="HTH_ARAC"/>
    <property type="match status" value="1"/>
</dbReference>
<evidence type="ECO:0000256" key="2">
    <source>
        <dbReference type="ARBA" id="ARBA00023125"/>
    </source>
</evidence>
<dbReference type="Gene3D" id="1.10.10.60">
    <property type="entry name" value="Homeodomain-like"/>
    <property type="match status" value="2"/>
</dbReference>
<dbReference type="InterPro" id="IPR018060">
    <property type="entry name" value="HTH_AraC"/>
</dbReference>
<dbReference type="PANTHER" id="PTHR43280:SF28">
    <property type="entry name" value="HTH-TYPE TRANSCRIPTIONAL ACTIVATOR RHAS"/>
    <property type="match status" value="1"/>
</dbReference>
<keyword evidence="1" id="KW-0805">Transcription regulation</keyword>
<comment type="caution">
    <text evidence="5">The sequence shown here is derived from an EMBL/GenBank/DDBJ whole genome shotgun (WGS) entry which is preliminary data.</text>
</comment>
<dbReference type="InterPro" id="IPR018062">
    <property type="entry name" value="HTH_AraC-typ_CS"/>
</dbReference>
<dbReference type="RefSeq" id="WP_183770965.1">
    <property type="nucleotide sequence ID" value="NZ_JACHFW010000001.1"/>
</dbReference>
<dbReference type="GO" id="GO:0003700">
    <property type="term" value="F:DNA-binding transcription factor activity"/>
    <property type="evidence" value="ECO:0007669"/>
    <property type="project" value="InterPro"/>
</dbReference>
<dbReference type="InterPro" id="IPR009057">
    <property type="entry name" value="Homeodomain-like_sf"/>
</dbReference>
<protein>
    <submittedName>
        <fullName evidence="5">AraC-like DNA-binding protein</fullName>
    </submittedName>
</protein>